<dbReference type="InterPro" id="IPR051679">
    <property type="entry name" value="DASS-Related_Transporters"/>
</dbReference>
<evidence type="ECO:0000313" key="8">
    <source>
        <dbReference type="Proteomes" id="UP000185990"/>
    </source>
</evidence>
<sequence>MGEDSTHRPAKQVNPSLILLAIVFLALILTYAVDSGEFQRNGIAVVPGSYHVLDKDDSWGQLVSIAPRASNSESARPVSLPEAFMAIPQGIEKRAGLIFMVLFIGGMFGVLNKAGVIEAGLERLLGMTRGNVYVLVPCLMLAFSAGSTFMGLAKEYIMVVPLMVAMTTRLGLPNIIGLAIVAISVKVGYLGSISNPVALAVAQPLAGVAMFSGLSMRVAAYVIFLIVGIAFVLLSIRRLGFDASVEFAFKRAKLPARHVLNLLIMGVGIGFLVYASNRWHWKYPELSSYYLALSMLFAAVAGLAASDAATAFVDGMKKVLMAGVLIGLATAVEIILSTGQVLDTIVEGLSEMIGHHGPLVSAFGMFFAQLSLDVVIPSTSGQAAVTMPIFGPLGQLSGVTGQTTVFAFLLGNGLTNLITPTSSGLLVLLATAQVGWGQWARFIWPLVLVFAAIALGLLSYAVLTGY</sequence>
<keyword evidence="2" id="KW-1003">Cell membrane</keyword>
<organism evidence="7 8">
    <name type="scientific">Pseudomonas versuta</name>
    <dbReference type="NCBI Taxonomy" id="1788301"/>
    <lineage>
        <taxon>Bacteria</taxon>
        <taxon>Pseudomonadati</taxon>
        <taxon>Pseudomonadota</taxon>
        <taxon>Gammaproteobacteria</taxon>
        <taxon>Pseudomonadales</taxon>
        <taxon>Pseudomonadaceae</taxon>
        <taxon>Pseudomonas</taxon>
    </lineage>
</organism>
<protein>
    <submittedName>
        <fullName evidence="7">C4-dicarboxylate ABC transporter</fullName>
    </submittedName>
</protein>
<evidence type="ECO:0000256" key="6">
    <source>
        <dbReference type="SAM" id="Phobius"/>
    </source>
</evidence>
<evidence type="ECO:0000256" key="1">
    <source>
        <dbReference type="ARBA" id="ARBA00004651"/>
    </source>
</evidence>
<feature type="transmembrane region" description="Helical" evidence="6">
    <location>
        <begin position="95"/>
        <end position="112"/>
    </location>
</feature>
<reference evidence="7 8" key="1">
    <citation type="submission" date="2016-11" db="EMBL/GenBank/DDBJ databases">
        <title>Draft genome of Pseudomonas versuta A4R1.12.</title>
        <authorList>
            <person name="See-Too W.-S."/>
        </authorList>
    </citation>
    <scope>NUCLEOTIDE SEQUENCE [LARGE SCALE GENOMIC DNA]</scope>
    <source>
        <strain evidence="7 8">A4R1.12</strain>
    </source>
</reference>
<comment type="subcellular location">
    <subcellularLocation>
        <location evidence="1">Cell membrane</location>
        <topology evidence="1">Multi-pass membrane protein</topology>
    </subcellularLocation>
</comment>
<feature type="transmembrane region" description="Helical" evidence="6">
    <location>
        <begin position="189"/>
        <end position="211"/>
    </location>
</feature>
<dbReference type="PANTHER" id="PTHR43652">
    <property type="entry name" value="BASIC AMINO ACID ANTIPORTER YFCC-RELATED"/>
    <property type="match status" value="1"/>
</dbReference>
<dbReference type="Proteomes" id="UP000185990">
    <property type="component" value="Unassembled WGS sequence"/>
</dbReference>
<dbReference type="GO" id="GO:0005886">
    <property type="term" value="C:plasma membrane"/>
    <property type="evidence" value="ECO:0007669"/>
    <property type="project" value="UniProtKB-SubCell"/>
</dbReference>
<dbReference type="AlphaFoldDB" id="A0A853ZS63"/>
<feature type="transmembrane region" description="Helical" evidence="6">
    <location>
        <begin position="218"/>
        <end position="239"/>
    </location>
</feature>
<feature type="transmembrane region" description="Helical" evidence="6">
    <location>
        <begin position="12"/>
        <end position="33"/>
    </location>
</feature>
<feature type="transmembrane region" description="Helical" evidence="6">
    <location>
        <begin position="442"/>
        <end position="463"/>
    </location>
</feature>
<dbReference type="EMBL" id="MPJD01000029">
    <property type="protein sequence ID" value="OKA19527.1"/>
    <property type="molecule type" value="Genomic_DNA"/>
</dbReference>
<dbReference type="Pfam" id="PF03606">
    <property type="entry name" value="DcuC"/>
    <property type="match status" value="1"/>
</dbReference>
<keyword evidence="5 6" id="KW-0472">Membrane</keyword>
<evidence type="ECO:0000313" key="7">
    <source>
        <dbReference type="EMBL" id="OKA19527.1"/>
    </source>
</evidence>
<evidence type="ECO:0000256" key="5">
    <source>
        <dbReference type="ARBA" id="ARBA00023136"/>
    </source>
</evidence>
<name>A0A853ZS63_9PSED</name>
<proteinExistence type="predicted"/>
<keyword evidence="4 6" id="KW-1133">Transmembrane helix</keyword>
<evidence type="ECO:0000256" key="4">
    <source>
        <dbReference type="ARBA" id="ARBA00022989"/>
    </source>
</evidence>
<feature type="transmembrane region" description="Helical" evidence="6">
    <location>
        <begin position="289"/>
        <end position="313"/>
    </location>
</feature>
<accession>A0A853ZS63</accession>
<gene>
    <name evidence="7" type="ORF">BOH74_17730</name>
</gene>
<feature type="transmembrane region" description="Helical" evidence="6">
    <location>
        <begin position="132"/>
        <end position="152"/>
    </location>
</feature>
<feature type="transmembrane region" description="Helical" evidence="6">
    <location>
        <begin position="259"/>
        <end position="277"/>
    </location>
</feature>
<feature type="transmembrane region" description="Helical" evidence="6">
    <location>
        <begin position="417"/>
        <end position="436"/>
    </location>
</feature>
<dbReference type="InterPro" id="IPR018385">
    <property type="entry name" value="C4_dicarb_anaerob_car-like"/>
</dbReference>
<feature type="transmembrane region" description="Helical" evidence="6">
    <location>
        <begin position="319"/>
        <end position="336"/>
    </location>
</feature>
<evidence type="ECO:0000256" key="2">
    <source>
        <dbReference type="ARBA" id="ARBA00022475"/>
    </source>
</evidence>
<dbReference type="PANTHER" id="PTHR43652:SF2">
    <property type="entry name" value="BASIC AMINO ACID ANTIPORTER YFCC-RELATED"/>
    <property type="match status" value="1"/>
</dbReference>
<feature type="transmembrane region" description="Helical" evidence="6">
    <location>
        <begin position="159"/>
        <end position="183"/>
    </location>
</feature>
<evidence type="ECO:0000256" key="3">
    <source>
        <dbReference type="ARBA" id="ARBA00022692"/>
    </source>
</evidence>
<keyword evidence="3 6" id="KW-0812">Transmembrane</keyword>
<comment type="caution">
    <text evidence="7">The sequence shown here is derived from an EMBL/GenBank/DDBJ whole genome shotgun (WGS) entry which is preliminary data.</text>
</comment>